<protein>
    <submittedName>
        <fullName evidence="8">RNA polymerase sigma factor</fullName>
    </submittedName>
</protein>
<evidence type="ECO:0000256" key="1">
    <source>
        <dbReference type="ARBA" id="ARBA00010641"/>
    </source>
</evidence>
<dbReference type="NCBIfam" id="TIGR02937">
    <property type="entry name" value="sigma70-ECF"/>
    <property type="match status" value="1"/>
</dbReference>
<evidence type="ECO:0000256" key="2">
    <source>
        <dbReference type="ARBA" id="ARBA00023015"/>
    </source>
</evidence>
<dbReference type="Gene3D" id="1.10.1740.10">
    <property type="match status" value="1"/>
</dbReference>
<dbReference type="InterPro" id="IPR036388">
    <property type="entry name" value="WH-like_DNA-bd_sf"/>
</dbReference>
<dbReference type="InterPro" id="IPR039425">
    <property type="entry name" value="RNA_pol_sigma-70-like"/>
</dbReference>
<dbReference type="CDD" id="cd06171">
    <property type="entry name" value="Sigma70_r4"/>
    <property type="match status" value="1"/>
</dbReference>
<dbReference type="SUPFAM" id="SSF88946">
    <property type="entry name" value="Sigma2 domain of RNA polymerase sigma factors"/>
    <property type="match status" value="1"/>
</dbReference>
<evidence type="ECO:0000313" key="8">
    <source>
        <dbReference type="EMBL" id="MBC5696563.1"/>
    </source>
</evidence>
<evidence type="ECO:0000259" key="7">
    <source>
        <dbReference type="Pfam" id="PF08281"/>
    </source>
</evidence>
<dbReference type="Pfam" id="PF04542">
    <property type="entry name" value="Sigma70_r2"/>
    <property type="match status" value="1"/>
</dbReference>
<accession>A0ABR7GQI8</accession>
<keyword evidence="9" id="KW-1185">Reference proteome</keyword>
<dbReference type="InterPro" id="IPR007627">
    <property type="entry name" value="RNA_pol_sigma70_r2"/>
</dbReference>
<keyword evidence="3" id="KW-0731">Sigma factor</keyword>
<evidence type="ECO:0000256" key="5">
    <source>
        <dbReference type="ARBA" id="ARBA00023163"/>
    </source>
</evidence>
<reference evidence="8 9" key="1">
    <citation type="submission" date="2020-08" db="EMBL/GenBank/DDBJ databases">
        <title>Genome public.</title>
        <authorList>
            <person name="Liu C."/>
            <person name="Sun Q."/>
        </authorList>
    </citation>
    <scope>NUCLEOTIDE SEQUENCE [LARGE SCALE GENOMIC DNA]</scope>
    <source>
        <strain evidence="8 9">M2</strain>
    </source>
</reference>
<dbReference type="InterPro" id="IPR013325">
    <property type="entry name" value="RNA_pol_sigma_r2"/>
</dbReference>
<evidence type="ECO:0000259" key="6">
    <source>
        <dbReference type="Pfam" id="PF04542"/>
    </source>
</evidence>
<gene>
    <name evidence="8" type="ORF">H8S02_11535</name>
</gene>
<dbReference type="RefSeq" id="WP_186970635.1">
    <property type="nucleotide sequence ID" value="NZ_JACOPK010000012.1"/>
</dbReference>
<keyword evidence="4" id="KW-0238">DNA-binding</keyword>
<keyword evidence="2" id="KW-0805">Transcription regulation</keyword>
<evidence type="ECO:0000256" key="3">
    <source>
        <dbReference type="ARBA" id="ARBA00023082"/>
    </source>
</evidence>
<organism evidence="8 9">
    <name type="scientific">Agathobaculum hominis</name>
    <dbReference type="NCBI Taxonomy" id="2763014"/>
    <lineage>
        <taxon>Bacteria</taxon>
        <taxon>Bacillati</taxon>
        <taxon>Bacillota</taxon>
        <taxon>Clostridia</taxon>
        <taxon>Eubacteriales</taxon>
        <taxon>Butyricicoccaceae</taxon>
        <taxon>Agathobaculum</taxon>
    </lineage>
</organism>
<comment type="caution">
    <text evidence="8">The sequence shown here is derived from an EMBL/GenBank/DDBJ whole genome shotgun (WGS) entry which is preliminary data.</text>
</comment>
<dbReference type="PANTHER" id="PTHR43133:SF8">
    <property type="entry name" value="RNA POLYMERASE SIGMA FACTOR HI_1459-RELATED"/>
    <property type="match status" value="1"/>
</dbReference>
<name>A0ABR7GQI8_9FIRM</name>
<dbReference type="SUPFAM" id="SSF88659">
    <property type="entry name" value="Sigma3 and sigma4 domains of RNA polymerase sigma factors"/>
    <property type="match status" value="1"/>
</dbReference>
<dbReference type="InterPro" id="IPR014284">
    <property type="entry name" value="RNA_pol_sigma-70_dom"/>
</dbReference>
<dbReference type="Proteomes" id="UP000641741">
    <property type="component" value="Unassembled WGS sequence"/>
</dbReference>
<proteinExistence type="inferred from homology"/>
<dbReference type="Gene3D" id="1.10.10.10">
    <property type="entry name" value="Winged helix-like DNA-binding domain superfamily/Winged helix DNA-binding domain"/>
    <property type="match status" value="1"/>
</dbReference>
<keyword evidence="5" id="KW-0804">Transcription</keyword>
<dbReference type="InterPro" id="IPR013324">
    <property type="entry name" value="RNA_pol_sigma_r3/r4-like"/>
</dbReference>
<feature type="domain" description="RNA polymerase sigma-70 region 2" evidence="6">
    <location>
        <begin position="21"/>
        <end position="88"/>
    </location>
</feature>
<feature type="domain" description="RNA polymerase sigma factor 70 region 4 type 2" evidence="7">
    <location>
        <begin position="115"/>
        <end position="167"/>
    </location>
</feature>
<dbReference type="Pfam" id="PF08281">
    <property type="entry name" value="Sigma70_r4_2"/>
    <property type="match status" value="1"/>
</dbReference>
<dbReference type="PANTHER" id="PTHR43133">
    <property type="entry name" value="RNA POLYMERASE ECF-TYPE SIGMA FACTO"/>
    <property type="match status" value="1"/>
</dbReference>
<evidence type="ECO:0000256" key="4">
    <source>
        <dbReference type="ARBA" id="ARBA00023125"/>
    </source>
</evidence>
<dbReference type="EMBL" id="JACOPK010000012">
    <property type="protein sequence ID" value="MBC5696563.1"/>
    <property type="molecule type" value="Genomic_DNA"/>
</dbReference>
<dbReference type="InterPro" id="IPR013249">
    <property type="entry name" value="RNA_pol_sigma70_r4_t2"/>
</dbReference>
<sequence>MTDCELVRRMQQGDMQAFDTLYERYKDDAYRLACLITGSRTDGEDLAQEAFVACAQSIGSLRDGAKFRPWLLRTLSRAAWKYCRKARRETPVSEFFDENTGESALSAVLRTEEQRRLYAALRTLDEKRRVAVVLYYFDDRSVKEIAQATGVTEGTVKSRLFSARRHLRQALTAGETEPREAVSHE</sequence>
<comment type="similarity">
    <text evidence="1">Belongs to the sigma-70 factor family. ECF subfamily.</text>
</comment>
<evidence type="ECO:0000313" key="9">
    <source>
        <dbReference type="Proteomes" id="UP000641741"/>
    </source>
</evidence>